<gene>
    <name evidence="2" type="ORF">L3X37_14180</name>
</gene>
<keyword evidence="3" id="KW-1185">Reference proteome</keyword>
<dbReference type="EMBL" id="JAKKDU010000020">
    <property type="protein sequence ID" value="MCF7569497.1"/>
    <property type="molecule type" value="Genomic_DNA"/>
</dbReference>
<dbReference type="Proteomes" id="UP001199795">
    <property type="component" value="Unassembled WGS sequence"/>
</dbReference>
<name>A0AAE3JMM9_9FLAO</name>
<reference evidence="2" key="1">
    <citation type="submission" date="2022-01" db="EMBL/GenBank/DDBJ databases">
        <title>Draft genome sequence of Sabulilitoribacter arenilitoris KCTC 52401.</title>
        <authorList>
            <person name="Oh J.-S."/>
        </authorList>
    </citation>
    <scope>NUCLEOTIDE SEQUENCE</scope>
    <source>
        <strain evidence="2">HMF6543</strain>
    </source>
</reference>
<dbReference type="AlphaFoldDB" id="A0AAE3JMM9"/>
<feature type="transmembrane region" description="Helical" evidence="1">
    <location>
        <begin position="98"/>
        <end position="115"/>
    </location>
</feature>
<comment type="caution">
    <text evidence="2">The sequence shown here is derived from an EMBL/GenBank/DDBJ whole genome shotgun (WGS) entry which is preliminary data.</text>
</comment>
<evidence type="ECO:0000313" key="2">
    <source>
        <dbReference type="EMBL" id="MCF7569497.1"/>
    </source>
</evidence>
<proteinExistence type="predicted"/>
<evidence type="ECO:0000256" key="1">
    <source>
        <dbReference type="SAM" id="Phobius"/>
    </source>
</evidence>
<accession>A0AAE3JMM9</accession>
<keyword evidence="1" id="KW-0472">Membrane</keyword>
<feature type="transmembrane region" description="Helical" evidence="1">
    <location>
        <begin position="68"/>
        <end position="86"/>
    </location>
</feature>
<feature type="transmembrane region" description="Helical" evidence="1">
    <location>
        <begin position="13"/>
        <end position="33"/>
    </location>
</feature>
<feature type="transmembrane region" description="Helical" evidence="1">
    <location>
        <begin position="192"/>
        <end position="212"/>
    </location>
</feature>
<evidence type="ECO:0000313" key="3">
    <source>
        <dbReference type="Proteomes" id="UP001199795"/>
    </source>
</evidence>
<protein>
    <submittedName>
        <fullName evidence="2">Uncharacterized protein</fullName>
    </submittedName>
</protein>
<keyword evidence="1" id="KW-1133">Transmembrane helix</keyword>
<feature type="transmembrane region" description="Helical" evidence="1">
    <location>
        <begin position="352"/>
        <end position="367"/>
    </location>
</feature>
<feature type="transmembrane region" description="Helical" evidence="1">
    <location>
        <begin position="402"/>
        <end position="421"/>
    </location>
</feature>
<feature type="transmembrane region" description="Helical" evidence="1">
    <location>
        <begin position="373"/>
        <end position="395"/>
    </location>
</feature>
<organism evidence="2 3">
    <name type="scientific">Wocania arenilitoris</name>
    <dbReference type="NCBI Taxonomy" id="2044858"/>
    <lineage>
        <taxon>Bacteria</taxon>
        <taxon>Pseudomonadati</taxon>
        <taxon>Bacteroidota</taxon>
        <taxon>Flavobacteriia</taxon>
        <taxon>Flavobacteriales</taxon>
        <taxon>Flavobacteriaceae</taxon>
        <taxon>Wocania</taxon>
    </lineage>
</organism>
<dbReference type="RefSeq" id="WP_237240827.1">
    <property type="nucleotide sequence ID" value="NZ_JAKKDU010000020.1"/>
</dbReference>
<feature type="transmembrane region" description="Helical" evidence="1">
    <location>
        <begin position="121"/>
        <end position="143"/>
    </location>
</feature>
<keyword evidence="1" id="KW-0812">Transmembrane</keyword>
<sequence length="429" mass="50253">MELLNNRINALNIVYYAIYFVVGIFIISTGAIYYPDSYTFLDMALNHSPFYCIFLKIITSIFGDYFELPLIIIQYIIIVFGVNFFVKTLNTVFNLHHTGFIILQLISLAPCVYVHNLGSAILSEALTYPIFLVIFAFTLKLFVEENLKYLYKICALLFVLILTRGQFLALIPVLLLIVGYVVFKTKSLAKNFYFLVMLIALPFVTSLSERVYNKAVFGYFINNAMNYVHLISSPFYISNESDVNLFTNEDEKAYFKLIHNSLKEAKLTRNQNLDEDDYMFYQNNFPKICNRRILDLGLNFYKEKGHNFIEQNIALNKLCSKMVYPLIKQNFKIWFKLFSKNLKNSFGSSKQMLFFMVLLFYGLINLFKTNRDIYKFIVIATLFMLANNTLIALVVHSIKRYIFYFDWVVFATFIILFNEIFKKETLNES</sequence>
<feature type="transmembrane region" description="Helical" evidence="1">
    <location>
        <begin position="155"/>
        <end position="180"/>
    </location>
</feature>